<dbReference type="Pfam" id="PF10617">
    <property type="entry name" value="DUF2474"/>
    <property type="match status" value="1"/>
</dbReference>
<sequence>MGNKTSWLYRVGWLIFLWGASVVGLGIIAFLIRMLMILAGFKV</sequence>
<dbReference type="EMBL" id="JAJTND010000004">
    <property type="protein sequence ID" value="MCE3532753.1"/>
    <property type="molecule type" value="Genomic_DNA"/>
</dbReference>
<keyword evidence="3" id="KW-1185">Reference proteome</keyword>
<keyword evidence="1" id="KW-0812">Transmembrane</keyword>
<evidence type="ECO:0000313" key="3">
    <source>
        <dbReference type="Proteomes" id="UP001320170"/>
    </source>
</evidence>
<name>A0ABS8X6M0_9GAMM</name>
<organism evidence="2 3">
    <name type="scientific">Legionella resiliens</name>
    <dbReference type="NCBI Taxonomy" id="2905958"/>
    <lineage>
        <taxon>Bacteria</taxon>
        <taxon>Pseudomonadati</taxon>
        <taxon>Pseudomonadota</taxon>
        <taxon>Gammaproteobacteria</taxon>
        <taxon>Legionellales</taxon>
        <taxon>Legionellaceae</taxon>
        <taxon>Legionella</taxon>
    </lineage>
</organism>
<proteinExistence type="predicted"/>
<reference evidence="2 3" key="1">
    <citation type="journal article" date="2024" name="Pathogens">
        <title>Characterization of a Novel Species of Legionella Isolated from a Healthcare Facility: Legionella resiliens sp. nov.</title>
        <authorList>
            <person name="Cristino S."/>
            <person name="Pascale M.R."/>
            <person name="Marino F."/>
            <person name="Derelitto C."/>
            <person name="Salaris S."/>
            <person name="Orsini M."/>
            <person name="Squarzoni S."/>
            <person name="Grottola A."/>
            <person name="Girolamini L."/>
        </authorList>
    </citation>
    <scope>NUCLEOTIDE SEQUENCE [LARGE SCALE GENOMIC DNA]</scope>
    <source>
        <strain evidence="2 3">8cVS16</strain>
    </source>
</reference>
<feature type="transmembrane region" description="Helical" evidence="1">
    <location>
        <begin position="12"/>
        <end position="32"/>
    </location>
</feature>
<evidence type="ECO:0000256" key="1">
    <source>
        <dbReference type="SAM" id="Phobius"/>
    </source>
</evidence>
<protein>
    <submittedName>
        <fullName evidence="2">DUF2474 domain-containing protein</fullName>
    </submittedName>
</protein>
<dbReference type="Proteomes" id="UP001320170">
    <property type="component" value="Unassembled WGS sequence"/>
</dbReference>
<keyword evidence="1" id="KW-0472">Membrane</keyword>
<comment type="caution">
    <text evidence="2">The sequence shown here is derived from an EMBL/GenBank/DDBJ whole genome shotgun (WGS) entry which is preliminary data.</text>
</comment>
<evidence type="ECO:0000313" key="2">
    <source>
        <dbReference type="EMBL" id="MCE3532753.1"/>
    </source>
</evidence>
<dbReference type="RefSeq" id="WP_182352568.1">
    <property type="nucleotide sequence ID" value="NZ_JAJSPM010000005.1"/>
</dbReference>
<dbReference type="InterPro" id="IPR018895">
    <property type="entry name" value="DUF2474"/>
</dbReference>
<accession>A0ABS8X6M0</accession>
<keyword evidence="1" id="KW-1133">Transmembrane helix</keyword>
<gene>
    <name evidence="2" type="ORF">LXO92_10225</name>
</gene>